<feature type="region of interest" description="Disordered" evidence="2">
    <location>
        <begin position="1"/>
        <end position="56"/>
    </location>
</feature>
<dbReference type="Gene3D" id="3.40.50.300">
    <property type="entry name" value="P-loop containing nucleotide triphosphate hydrolases"/>
    <property type="match status" value="1"/>
</dbReference>
<sequence>MPPQQKQKKSSKFLNFIRRRKDKKSELPSEPTTGGAAYPLPPFSRDPQARGPVGESQLLPLESGHLLQNAPCNDSAVALIQGTRDPFLMLLSQVGSLGKITNTPQTGEISGKSDDNHCGVNPIPPTNRVIQADMQPLTSGDLHARPDTELSETREIQLGADGGSHSNGINNAQQREIFNDKGNITHVPEQEKVIADSTDEVADASGGMGGTHVHIGAVHGGTGGSGGTGAQGGTGGLGQGPIFSGIIHVNNMSGASRQAYTMLSPWFAPKALFNADAGTRAPARRACTENTRVALISRLKQWANSDNSSAIFWLSGMAGTGKSTVAYTLCEYWQKQGWLGASFFCSRDDEKARSRISIIPTIANQLLVLSKPFAQFIEQIPIELVIPVTDGHVDSLLVQPWSSAIASQSEAQLPTKPTLIVIDALDEIENDQGSELIKKLIQAVSSSNGLHGLKFFVTSRPHPQIVEECSSIDQRAVYHMEDIDPKEASQDVHRFLKAELTDLPPVQLEHITSDSGGLFIYASTIVRYLHPPKLALSPNQKTKRLDMLKKTGNNATSPGSQYELLIDSLYKAILAEALPDVGPEVEISKRVLYCVVTTRQPLRKSDLAALVVDATEEPDPIAVYNSLELFYAVMYMSPHDKCIYTFHKSFPDFILDPHRSPGHAN</sequence>
<evidence type="ECO:0000256" key="1">
    <source>
        <dbReference type="ARBA" id="ARBA00022737"/>
    </source>
</evidence>
<name>A0AAD6ZBL2_9AGAR</name>
<evidence type="ECO:0000313" key="4">
    <source>
        <dbReference type="EMBL" id="KAJ7314662.1"/>
    </source>
</evidence>
<organism evidence="4 5">
    <name type="scientific">Mycena albidolilacea</name>
    <dbReference type="NCBI Taxonomy" id="1033008"/>
    <lineage>
        <taxon>Eukaryota</taxon>
        <taxon>Fungi</taxon>
        <taxon>Dikarya</taxon>
        <taxon>Basidiomycota</taxon>
        <taxon>Agaricomycotina</taxon>
        <taxon>Agaricomycetes</taxon>
        <taxon>Agaricomycetidae</taxon>
        <taxon>Agaricales</taxon>
        <taxon>Marasmiineae</taxon>
        <taxon>Mycenaceae</taxon>
        <taxon>Mycena</taxon>
    </lineage>
</organism>
<dbReference type="PANTHER" id="PTHR10039:SF14">
    <property type="entry name" value="NACHT DOMAIN-CONTAINING PROTEIN"/>
    <property type="match status" value="1"/>
</dbReference>
<evidence type="ECO:0000256" key="2">
    <source>
        <dbReference type="SAM" id="MobiDB-lite"/>
    </source>
</evidence>
<dbReference type="Proteomes" id="UP001218218">
    <property type="component" value="Unassembled WGS sequence"/>
</dbReference>
<dbReference type="EMBL" id="JARIHO010000066">
    <property type="protein sequence ID" value="KAJ7314662.1"/>
    <property type="molecule type" value="Genomic_DNA"/>
</dbReference>
<dbReference type="InterPro" id="IPR027417">
    <property type="entry name" value="P-loop_NTPase"/>
</dbReference>
<keyword evidence="1" id="KW-0677">Repeat</keyword>
<dbReference type="AlphaFoldDB" id="A0AAD6ZBL2"/>
<dbReference type="InterPro" id="IPR056884">
    <property type="entry name" value="NPHP3-like_N"/>
</dbReference>
<feature type="compositionally biased region" description="Basic residues" evidence="2">
    <location>
        <begin position="1"/>
        <end position="22"/>
    </location>
</feature>
<reference evidence="4" key="1">
    <citation type="submission" date="2023-03" db="EMBL/GenBank/DDBJ databases">
        <title>Massive genome expansion in bonnet fungi (Mycena s.s.) driven by repeated elements and novel gene families across ecological guilds.</title>
        <authorList>
            <consortium name="Lawrence Berkeley National Laboratory"/>
            <person name="Harder C.B."/>
            <person name="Miyauchi S."/>
            <person name="Viragh M."/>
            <person name="Kuo A."/>
            <person name="Thoen E."/>
            <person name="Andreopoulos B."/>
            <person name="Lu D."/>
            <person name="Skrede I."/>
            <person name="Drula E."/>
            <person name="Henrissat B."/>
            <person name="Morin E."/>
            <person name="Kohler A."/>
            <person name="Barry K."/>
            <person name="LaButti K."/>
            <person name="Morin E."/>
            <person name="Salamov A."/>
            <person name="Lipzen A."/>
            <person name="Mereny Z."/>
            <person name="Hegedus B."/>
            <person name="Baldrian P."/>
            <person name="Stursova M."/>
            <person name="Weitz H."/>
            <person name="Taylor A."/>
            <person name="Grigoriev I.V."/>
            <person name="Nagy L.G."/>
            <person name="Martin F."/>
            <person name="Kauserud H."/>
        </authorList>
    </citation>
    <scope>NUCLEOTIDE SEQUENCE</scope>
    <source>
        <strain evidence="4">CBHHK002</strain>
    </source>
</reference>
<feature type="domain" description="Nephrocystin 3-like N-terminal" evidence="3">
    <location>
        <begin position="298"/>
        <end position="460"/>
    </location>
</feature>
<evidence type="ECO:0000259" key="3">
    <source>
        <dbReference type="Pfam" id="PF24883"/>
    </source>
</evidence>
<keyword evidence="5" id="KW-1185">Reference proteome</keyword>
<dbReference type="Pfam" id="PF24883">
    <property type="entry name" value="NPHP3_N"/>
    <property type="match status" value="1"/>
</dbReference>
<dbReference type="SUPFAM" id="SSF52540">
    <property type="entry name" value="P-loop containing nucleoside triphosphate hydrolases"/>
    <property type="match status" value="1"/>
</dbReference>
<dbReference type="PANTHER" id="PTHR10039">
    <property type="entry name" value="AMELOGENIN"/>
    <property type="match status" value="1"/>
</dbReference>
<evidence type="ECO:0000313" key="5">
    <source>
        <dbReference type="Proteomes" id="UP001218218"/>
    </source>
</evidence>
<gene>
    <name evidence="4" type="ORF">DFH08DRAFT_943216</name>
</gene>
<comment type="caution">
    <text evidence="4">The sequence shown here is derived from an EMBL/GenBank/DDBJ whole genome shotgun (WGS) entry which is preliminary data.</text>
</comment>
<accession>A0AAD6ZBL2</accession>
<protein>
    <recommendedName>
        <fullName evidence="3">Nephrocystin 3-like N-terminal domain-containing protein</fullName>
    </recommendedName>
</protein>
<proteinExistence type="predicted"/>